<reference evidence="11 12" key="1">
    <citation type="journal article" date="2011" name="Proc. Natl. Acad. Sci. U.S.A.">
        <title>Genetic diversity and population structure of the endangered marsupial Sarcophilus harrisii (Tasmanian devil).</title>
        <authorList>
            <person name="Miller W."/>
            <person name="Hayes V.M."/>
            <person name="Ratan A."/>
            <person name="Petersen D.C."/>
            <person name="Wittekindt N.E."/>
            <person name="Miller J."/>
            <person name="Walenz B."/>
            <person name="Knight J."/>
            <person name="Qi J."/>
            <person name="Zhao F."/>
            <person name="Wang Q."/>
            <person name="Bedoya-Reina O.C."/>
            <person name="Katiyar N."/>
            <person name="Tomsho L.P."/>
            <person name="Kasson L.M."/>
            <person name="Hardie R.A."/>
            <person name="Woodbridge P."/>
            <person name="Tindall E.A."/>
            <person name="Bertelsen M.F."/>
            <person name="Dixon D."/>
            <person name="Pyecroft S."/>
            <person name="Helgen K.M."/>
            <person name="Lesk A.M."/>
            <person name="Pringle T.H."/>
            <person name="Patterson N."/>
            <person name="Zhang Y."/>
            <person name="Kreiss A."/>
            <person name="Woods G.M."/>
            <person name="Jones M.E."/>
            <person name="Schuster S.C."/>
        </authorList>
    </citation>
    <scope>NUCLEOTIDE SEQUENCE [LARGE SCALE GENOMIC DNA]</scope>
</reference>
<dbReference type="AlphaFoldDB" id="A0A7N4NVQ5"/>
<dbReference type="KEGG" id="shr:100918179"/>
<dbReference type="FunFam" id="1.20.5.340:FF:000015">
    <property type="entry name" value="Mitochondrial calcium uniporter regulator 1"/>
    <property type="match status" value="1"/>
</dbReference>
<dbReference type="CTD" id="63933"/>
<dbReference type="GO" id="GO:0044877">
    <property type="term" value="F:protein-containing complex binding"/>
    <property type="evidence" value="ECO:0007669"/>
    <property type="project" value="Ensembl"/>
</dbReference>
<evidence type="ECO:0000256" key="7">
    <source>
        <dbReference type="ARBA" id="ARBA00023136"/>
    </source>
</evidence>
<evidence type="ECO:0000256" key="3">
    <source>
        <dbReference type="ARBA" id="ARBA00022692"/>
    </source>
</evidence>
<reference evidence="11" key="3">
    <citation type="submission" date="2025-09" db="UniProtKB">
        <authorList>
            <consortium name="Ensembl"/>
        </authorList>
    </citation>
    <scope>IDENTIFICATION</scope>
</reference>
<dbReference type="OrthoDB" id="889336at2759"/>
<dbReference type="Proteomes" id="UP000007648">
    <property type="component" value="Unassembled WGS sequence"/>
</dbReference>
<dbReference type="GO" id="GO:0070509">
    <property type="term" value="P:calcium ion import"/>
    <property type="evidence" value="ECO:0007669"/>
    <property type="project" value="Ensembl"/>
</dbReference>
<keyword evidence="3 10" id="KW-0812">Transmembrane</keyword>
<keyword evidence="7 10" id="KW-0472">Membrane</keyword>
<dbReference type="GO" id="GO:0051291">
    <property type="term" value="P:protein heterooligomerization"/>
    <property type="evidence" value="ECO:0007669"/>
    <property type="project" value="Ensembl"/>
</dbReference>
<evidence type="ECO:0000256" key="2">
    <source>
        <dbReference type="ARBA" id="ARBA00007224"/>
    </source>
</evidence>
<accession>A0A7N4NVQ5</accession>
<feature type="transmembrane region" description="Helical" evidence="10">
    <location>
        <begin position="370"/>
        <end position="389"/>
    </location>
</feature>
<dbReference type="PANTHER" id="PTHR14360">
    <property type="entry name" value="PROTEIN FMP32, MITOCHONDRIAL"/>
    <property type="match status" value="1"/>
</dbReference>
<proteinExistence type="inferred from homology"/>
<reference evidence="11" key="2">
    <citation type="submission" date="2025-08" db="UniProtKB">
        <authorList>
            <consortium name="Ensembl"/>
        </authorList>
    </citation>
    <scope>IDENTIFICATION</scope>
</reference>
<feature type="coiled-coil region" evidence="8">
    <location>
        <begin position="270"/>
        <end position="297"/>
    </location>
</feature>
<dbReference type="Pfam" id="PF07798">
    <property type="entry name" value="CCDC90-like"/>
    <property type="match status" value="1"/>
</dbReference>
<evidence type="ECO:0000313" key="11">
    <source>
        <dbReference type="Ensembl" id="ENSSHAP00000028484.1"/>
    </source>
</evidence>
<keyword evidence="6" id="KW-0496">Mitochondrion</keyword>
<evidence type="ECO:0000256" key="8">
    <source>
        <dbReference type="SAM" id="Coils"/>
    </source>
</evidence>
<evidence type="ECO:0000256" key="4">
    <source>
        <dbReference type="ARBA" id="ARBA00022989"/>
    </source>
</evidence>
<dbReference type="GO" id="GO:0051649">
    <property type="term" value="P:establishment of localization in cell"/>
    <property type="evidence" value="ECO:0007669"/>
    <property type="project" value="Ensembl"/>
</dbReference>
<dbReference type="GO" id="GO:0006091">
    <property type="term" value="P:generation of precursor metabolites and energy"/>
    <property type="evidence" value="ECO:0007669"/>
    <property type="project" value="Ensembl"/>
</dbReference>
<dbReference type="GO" id="GO:0030674">
    <property type="term" value="F:protein-macromolecule adaptor activity"/>
    <property type="evidence" value="ECO:0007669"/>
    <property type="project" value="Ensembl"/>
</dbReference>
<dbReference type="GO" id="GO:0016477">
    <property type="term" value="P:cell migration"/>
    <property type="evidence" value="ECO:0007669"/>
    <property type="project" value="Ensembl"/>
</dbReference>
<dbReference type="Ensembl" id="ENSSHAT00000039649.1">
    <property type="protein sequence ID" value="ENSSHAP00000028484.1"/>
    <property type="gene ID" value="ENSSHAG00000022263.1"/>
</dbReference>
<organism evidence="11 12">
    <name type="scientific">Sarcophilus harrisii</name>
    <name type="common">Tasmanian devil</name>
    <name type="synonym">Sarcophilus laniarius</name>
    <dbReference type="NCBI Taxonomy" id="9305"/>
    <lineage>
        <taxon>Eukaryota</taxon>
        <taxon>Metazoa</taxon>
        <taxon>Chordata</taxon>
        <taxon>Craniata</taxon>
        <taxon>Vertebrata</taxon>
        <taxon>Euteleostomi</taxon>
        <taxon>Mammalia</taxon>
        <taxon>Metatheria</taxon>
        <taxon>Dasyuromorphia</taxon>
        <taxon>Dasyuridae</taxon>
        <taxon>Sarcophilus</taxon>
    </lineage>
</organism>
<dbReference type="GO" id="GO:0008283">
    <property type="term" value="P:cell population proliferation"/>
    <property type="evidence" value="ECO:0007669"/>
    <property type="project" value="Ensembl"/>
</dbReference>
<feature type="region of interest" description="Disordered" evidence="9">
    <location>
        <begin position="95"/>
        <end position="138"/>
    </location>
</feature>
<evidence type="ECO:0000256" key="10">
    <source>
        <dbReference type="SAM" id="Phobius"/>
    </source>
</evidence>
<evidence type="ECO:0000256" key="9">
    <source>
        <dbReference type="SAM" id="MobiDB-lite"/>
    </source>
</evidence>
<evidence type="ECO:0000313" key="12">
    <source>
        <dbReference type="Proteomes" id="UP000007648"/>
    </source>
</evidence>
<dbReference type="RefSeq" id="XP_012397082.3">
    <property type="nucleotide sequence ID" value="XM_012541628.3"/>
</dbReference>
<dbReference type="Gene3D" id="1.20.5.340">
    <property type="match status" value="1"/>
</dbReference>
<keyword evidence="4 10" id="KW-1133">Transmembrane helix</keyword>
<name>A0A7N4NVQ5_SARHA</name>
<dbReference type="InParanoid" id="A0A7N4NVQ5"/>
<dbReference type="GO" id="GO:0036444">
    <property type="term" value="P:calcium import into the mitochondrion"/>
    <property type="evidence" value="ECO:0007669"/>
    <property type="project" value="Ensembl"/>
</dbReference>
<gene>
    <name evidence="11" type="primary">MCUR1</name>
</gene>
<dbReference type="GO" id="GO:0051561">
    <property type="term" value="P:positive regulation of mitochondrial calcium ion concentration"/>
    <property type="evidence" value="ECO:0007669"/>
    <property type="project" value="Ensembl"/>
</dbReference>
<keyword evidence="5 8" id="KW-0175">Coiled coil</keyword>
<evidence type="ECO:0000256" key="5">
    <source>
        <dbReference type="ARBA" id="ARBA00023054"/>
    </source>
</evidence>
<comment type="similarity">
    <text evidence="2">Belongs to the CCDC90 family.</text>
</comment>
<dbReference type="PANTHER" id="PTHR14360:SF11">
    <property type="entry name" value="MITOCHONDRIAL CALCIUM UNIPORTER REGULATOR 1"/>
    <property type="match status" value="1"/>
</dbReference>
<evidence type="ECO:0000256" key="1">
    <source>
        <dbReference type="ARBA" id="ARBA00004325"/>
    </source>
</evidence>
<dbReference type="GO" id="GO:0005743">
    <property type="term" value="C:mitochondrial inner membrane"/>
    <property type="evidence" value="ECO:0007669"/>
    <property type="project" value="Ensembl"/>
</dbReference>
<sequence>MTGEAVAGTGPNGRPKARRRLLRLLLPGRRWGTYGGGCFRSLRWLSAFPAGVRGLPSGFSVGLGSLSRASPLLFLFLVPSPRLVATATPRRHLGDWERSRRRPSETIGSRSPAEEPARLPPPAAAAPEPHSPGTGLGGGGRVRWPVSCLVPGGAGPLHPCSFLVWAPSRRDLCISARSQQEAKKLPWFSSGNKKLYFDTHAVVRLLEEKGFTTQQAEIIVSALVKIMNNNMEVVSKDMVTKVHQEITVQQIMSQIAGVKKDMIILEKSEFSTLRAENEKLILELQQLKQRMMDEILKVRADNKLDFNLEKSRVKELYALNERKLLEVRSEVLTLQAQQLRALTQTERKIDTEVAGLKTMLESHKLDNIKYLAGSIFTCLTVALGFYRLWI</sequence>
<dbReference type="FunCoup" id="A0A7N4NVQ5">
    <property type="interactions" value="672"/>
</dbReference>
<dbReference type="GeneID" id="100918179"/>
<protein>
    <submittedName>
        <fullName evidence="11">Mitochondrial calcium uniporter regulator 1</fullName>
    </submittedName>
</protein>
<evidence type="ECO:0000256" key="6">
    <source>
        <dbReference type="ARBA" id="ARBA00023128"/>
    </source>
</evidence>
<dbReference type="InterPro" id="IPR024461">
    <property type="entry name" value="CCDC90-like"/>
</dbReference>
<feature type="compositionally biased region" description="Basic and acidic residues" evidence="9">
    <location>
        <begin position="95"/>
        <end position="104"/>
    </location>
</feature>
<dbReference type="GeneTree" id="ENSGT00940000158957"/>
<keyword evidence="12" id="KW-1185">Reference proteome</keyword>
<comment type="subcellular location">
    <subcellularLocation>
        <location evidence="1">Mitochondrion membrane</location>
    </subcellularLocation>
</comment>